<dbReference type="PANTHER" id="PTHR31263:SF44">
    <property type="entry name" value="OS04G0481200 PROTEIN"/>
    <property type="match status" value="1"/>
</dbReference>
<keyword evidence="3" id="KW-1185">Reference proteome</keyword>
<dbReference type="AlphaFoldDB" id="A0A803M706"/>
<dbReference type="PANTHER" id="PTHR31263">
    <property type="entry name" value="CELLULASE FAMILY PROTEIN (AFU_ORTHOLOGUE AFUA_5G14560)"/>
    <property type="match status" value="1"/>
</dbReference>
<proteinExistence type="predicted"/>
<accession>A0A803M706</accession>
<evidence type="ECO:0000313" key="2">
    <source>
        <dbReference type="EnsemblPlants" id="AUR62024229-RA:cds"/>
    </source>
</evidence>
<name>A0A803M706_CHEQI</name>
<evidence type="ECO:0000313" key="3">
    <source>
        <dbReference type="Proteomes" id="UP000596660"/>
    </source>
</evidence>
<feature type="signal peptide" evidence="1">
    <location>
        <begin position="1"/>
        <end position="28"/>
    </location>
</feature>
<organism evidence="2 3">
    <name type="scientific">Chenopodium quinoa</name>
    <name type="common">Quinoa</name>
    <dbReference type="NCBI Taxonomy" id="63459"/>
    <lineage>
        <taxon>Eukaryota</taxon>
        <taxon>Viridiplantae</taxon>
        <taxon>Streptophyta</taxon>
        <taxon>Embryophyta</taxon>
        <taxon>Tracheophyta</taxon>
        <taxon>Spermatophyta</taxon>
        <taxon>Magnoliopsida</taxon>
        <taxon>eudicotyledons</taxon>
        <taxon>Gunneridae</taxon>
        <taxon>Pentapetalae</taxon>
        <taxon>Caryophyllales</taxon>
        <taxon>Chenopodiaceae</taxon>
        <taxon>Chenopodioideae</taxon>
        <taxon>Atripliceae</taxon>
        <taxon>Chenopodium</taxon>
    </lineage>
</organism>
<protein>
    <recommendedName>
        <fullName evidence="4">Mannan endo-1,4-beta-mannosidase</fullName>
    </recommendedName>
</protein>
<keyword evidence="1" id="KW-0732">Signal</keyword>
<dbReference type="Gramene" id="AUR62024229-RA">
    <property type="protein sequence ID" value="AUR62024229-RA:cds"/>
    <property type="gene ID" value="AUR62024229"/>
</dbReference>
<dbReference type="Gene3D" id="3.20.20.80">
    <property type="entry name" value="Glycosidases"/>
    <property type="match status" value="2"/>
</dbReference>
<evidence type="ECO:0008006" key="4">
    <source>
        <dbReference type="Google" id="ProtNLM"/>
    </source>
</evidence>
<dbReference type="SUPFAM" id="SSF51445">
    <property type="entry name" value="(Trans)glycosidases"/>
    <property type="match status" value="2"/>
</dbReference>
<dbReference type="EnsemblPlants" id="AUR62024229-RA">
    <property type="protein sequence ID" value="AUR62024229-RA:cds"/>
    <property type="gene ID" value="AUR62024229"/>
</dbReference>
<dbReference type="InterPro" id="IPR017853">
    <property type="entry name" value="GH"/>
</dbReference>
<feature type="chain" id="PRO_5030649695" description="Mannan endo-1,4-beta-mannosidase" evidence="1">
    <location>
        <begin position="29"/>
        <end position="475"/>
    </location>
</feature>
<evidence type="ECO:0000256" key="1">
    <source>
        <dbReference type="SAM" id="SignalP"/>
    </source>
</evidence>
<dbReference type="Proteomes" id="UP000596660">
    <property type="component" value="Unplaced"/>
</dbReference>
<reference evidence="2" key="1">
    <citation type="journal article" date="2017" name="Nature">
        <title>The genome of Chenopodium quinoa.</title>
        <authorList>
            <person name="Jarvis D.E."/>
            <person name="Ho Y.S."/>
            <person name="Lightfoot D.J."/>
            <person name="Schmoeckel S.M."/>
            <person name="Li B."/>
            <person name="Borm T.J.A."/>
            <person name="Ohyanagi H."/>
            <person name="Mineta K."/>
            <person name="Michell C.T."/>
            <person name="Saber N."/>
            <person name="Kharbatia N.M."/>
            <person name="Rupper R.R."/>
            <person name="Sharp A.R."/>
            <person name="Dally N."/>
            <person name="Boughton B.A."/>
            <person name="Woo Y.H."/>
            <person name="Gao G."/>
            <person name="Schijlen E.G.W.M."/>
            <person name="Guo X."/>
            <person name="Momin A.A."/>
            <person name="Negrao S."/>
            <person name="Al-Babili S."/>
            <person name="Gehring C."/>
            <person name="Roessner U."/>
            <person name="Jung C."/>
            <person name="Murphy K."/>
            <person name="Arold S.T."/>
            <person name="Gojobori T."/>
            <person name="van der Linden C.G."/>
            <person name="van Loo E.N."/>
            <person name="Jellen E.N."/>
            <person name="Maughan P.J."/>
            <person name="Tester M."/>
        </authorList>
    </citation>
    <scope>NUCLEOTIDE SEQUENCE [LARGE SCALE GENOMIC DNA]</scope>
    <source>
        <strain evidence="2">cv. PI 614886</strain>
    </source>
</reference>
<sequence length="475" mass="52956">MGKRLLHTIPSFLCIVSLLSFLLPTLHALPLSTNSRWIVDSNTGQRVKLSCINWSSHLELMVAEGLTKQPADVISKKIKDMGFNCVRLTYPIYLPTNETLASMTVRQSYLNNGLSKCLVADLQANNPSIVELPLIDAIQAVVASLAKNKVMVILDNHVSKPQWCCSMTDGNGFFGDKYFDPEVHAKRSRGNTQSQPKCISNSFRAKLRLRFNLPEEKAGISEFHRKASFRDSLMNNAGFLLEQGYPVYVGEWGLPLSGTSKDDRKFFNCFLALAVEHDLDWALWTLTGSYNLRQGIIGDNEVFGLLTWNWTDVRNTTFLEKISVIQSPHRGPDPTYRHTHKIIFHPSTGQCIVKDPVKGIKLGSCFESDHWIYTPELTIGIKDSFHCLKAKGLNRRARLATDCVGGGTKWLPITASKLHLATRLDDYSVACLDVDSNNTLITTACKCLSIDDNVCDPGSQWFKIADANANAVTTN</sequence>
<reference evidence="2" key="2">
    <citation type="submission" date="2021-03" db="UniProtKB">
        <authorList>
            <consortium name="EnsemblPlants"/>
        </authorList>
    </citation>
    <scope>IDENTIFICATION</scope>
</reference>